<evidence type="ECO:0000256" key="1">
    <source>
        <dbReference type="ARBA" id="ARBA00022490"/>
    </source>
</evidence>
<evidence type="ECO:0000313" key="13">
    <source>
        <dbReference type="EMBL" id="TFZ39513.1"/>
    </source>
</evidence>
<dbReference type="Pfam" id="PF03193">
    <property type="entry name" value="RsgA_GTPase"/>
    <property type="match status" value="1"/>
</dbReference>
<dbReference type="NCBIfam" id="TIGR00157">
    <property type="entry name" value="ribosome small subunit-dependent GTPase A"/>
    <property type="match status" value="1"/>
</dbReference>
<reference evidence="13 14" key="1">
    <citation type="submission" date="2019-03" db="EMBL/GenBank/DDBJ databases">
        <title>Draft genome sequence data and analysis of a Fermenting Bacterium, Soehngenia longevitae strain 1933PT, isolated from petroleum reservoir in Azerbaijan.</title>
        <authorList>
            <person name="Grouzdev D.S."/>
            <person name="Bidzhieva S.K."/>
            <person name="Sokolova D.S."/>
            <person name="Tourova T.P."/>
            <person name="Poltaraus A.B."/>
            <person name="Nazina T.N."/>
        </authorList>
    </citation>
    <scope>NUCLEOTIDE SEQUENCE [LARGE SCALE GENOMIC DNA]</scope>
    <source>
        <strain evidence="13 14">1933P</strain>
    </source>
</reference>
<feature type="binding site" evidence="10">
    <location>
        <begin position="193"/>
        <end position="201"/>
    </location>
    <ligand>
        <name>GTP</name>
        <dbReference type="ChEBI" id="CHEBI:37565"/>
    </ligand>
</feature>
<evidence type="ECO:0000256" key="3">
    <source>
        <dbReference type="ARBA" id="ARBA00022723"/>
    </source>
</evidence>
<evidence type="ECO:0000259" key="11">
    <source>
        <dbReference type="PROSITE" id="PS50936"/>
    </source>
</evidence>
<comment type="subcellular location">
    <subcellularLocation>
        <location evidence="10">Cytoplasm</location>
    </subcellularLocation>
</comment>
<dbReference type="GO" id="GO:0046872">
    <property type="term" value="F:metal ion binding"/>
    <property type="evidence" value="ECO:0007669"/>
    <property type="project" value="UniProtKB-KW"/>
</dbReference>
<dbReference type="InterPro" id="IPR030378">
    <property type="entry name" value="G_CP_dom"/>
</dbReference>
<dbReference type="InterPro" id="IPR010914">
    <property type="entry name" value="RsgA_GTPase_dom"/>
</dbReference>
<evidence type="ECO:0000256" key="2">
    <source>
        <dbReference type="ARBA" id="ARBA00022517"/>
    </source>
</evidence>
<dbReference type="GO" id="GO:0019843">
    <property type="term" value="F:rRNA binding"/>
    <property type="evidence" value="ECO:0007669"/>
    <property type="project" value="UniProtKB-KW"/>
</dbReference>
<dbReference type="RefSeq" id="WP_135271611.1">
    <property type="nucleotide sequence ID" value="NZ_SRIB01000012.1"/>
</dbReference>
<evidence type="ECO:0000256" key="8">
    <source>
        <dbReference type="ARBA" id="ARBA00022884"/>
    </source>
</evidence>
<keyword evidence="14" id="KW-1185">Reference proteome</keyword>
<keyword evidence="9 10" id="KW-0342">GTP-binding</keyword>
<dbReference type="InterPro" id="IPR027417">
    <property type="entry name" value="P-loop_NTPase"/>
</dbReference>
<dbReference type="GO" id="GO:0005525">
    <property type="term" value="F:GTP binding"/>
    <property type="evidence" value="ECO:0007669"/>
    <property type="project" value="UniProtKB-UniRule"/>
</dbReference>
<dbReference type="PANTHER" id="PTHR32120">
    <property type="entry name" value="SMALL RIBOSOMAL SUBUNIT BIOGENESIS GTPASE RSGA"/>
    <property type="match status" value="1"/>
</dbReference>
<dbReference type="InterPro" id="IPR012340">
    <property type="entry name" value="NA-bd_OB-fold"/>
</dbReference>
<evidence type="ECO:0000256" key="9">
    <source>
        <dbReference type="ARBA" id="ARBA00023134"/>
    </source>
</evidence>
<name>A0A4Z0D540_9FIRM</name>
<comment type="similarity">
    <text evidence="10">Belongs to the TRAFAC class YlqF/YawG GTPase family. RsgA subfamily.</text>
</comment>
<dbReference type="PROSITE" id="PS50936">
    <property type="entry name" value="ENGC_GTPASE"/>
    <property type="match status" value="1"/>
</dbReference>
<dbReference type="InterPro" id="IPR004881">
    <property type="entry name" value="Ribosome_biogen_GTPase_RsgA"/>
</dbReference>
<comment type="function">
    <text evidence="10">One of several proteins that assist in the late maturation steps of the functional core of the 30S ribosomal subunit. Helps release RbfA from mature subunits. May play a role in the assembly of ribosomal proteins into the subunit. Circularly permuted GTPase that catalyzes slow GTP hydrolysis, GTPase activity is stimulated by the 30S ribosomal subunit.</text>
</comment>
<dbReference type="HAMAP" id="MF_01820">
    <property type="entry name" value="GTPase_RsgA"/>
    <property type="match status" value="1"/>
</dbReference>
<evidence type="ECO:0000256" key="5">
    <source>
        <dbReference type="ARBA" id="ARBA00022741"/>
    </source>
</evidence>
<proteinExistence type="inferred from homology"/>
<dbReference type="OrthoDB" id="9809485at2"/>
<evidence type="ECO:0000259" key="12">
    <source>
        <dbReference type="PROSITE" id="PS51721"/>
    </source>
</evidence>
<keyword evidence="7 10" id="KW-0862">Zinc</keyword>
<feature type="domain" description="CP-type G" evidence="12">
    <location>
        <begin position="95"/>
        <end position="252"/>
    </location>
</feature>
<keyword evidence="6 10" id="KW-0378">Hydrolase</keyword>
<feature type="binding site" evidence="10">
    <location>
        <position position="279"/>
    </location>
    <ligand>
        <name>Zn(2+)</name>
        <dbReference type="ChEBI" id="CHEBI:29105"/>
    </ligand>
</feature>
<gene>
    <name evidence="10 13" type="primary">rsgA</name>
    <name evidence="13" type="ORF">E4100_08455</name>
</gene>
<evidence type="ECO:0000256" key="10">
    <source>
        <dbReference type="HAMAP-Rule" id="MF_01820"/>
    </source>
</evidence>
<dbReference type="SUPFAM" id="SSF52540">
    <property type="entry name" value="P-loop containing nucleoside triphosphate hydrolases"/>
    <property type="match status" value="1"/>
</dbReference>
<protein>
    <recommendedName>
        <fullName evidence="10">Small ribosomal subunit biogenesis GTPase RsgA</fullName>
        <ecNumber evidence="10">3.6.1.-</ecNumber>
    </recommendedName>
</protein>
<feature type="binding site" evidence="10">
    <location>
        <position position="274"/>
    </location>
    <ligand>
        <name>Zn(2+)</name>
        <dbReference type="ChEBI" id="CHEBI:29105"/>
    </ligand>
</feature>
<comment type="caution">
    <text evidence="13">The sequence shown here is derived from an EMBL/GenBank/DDBJ whole genome shotgun (WGS) entry which is preliminary data.</text>
</comment>
<dbReference type="AlphaFoldDB" id="A0A4Z0D540"/>
<dbReference type="CDD" id="cd01854">
    <property type="entry name" value="YjeQ_EngC"/>
    <property type="match status" value="1"/>
</dbReference>
<feature type="binding site" evidence="10">
    <location>
        <begin position="142"/>
        <end position="145"/>
    </location>
    <ligand>
        <name>GTP</name>
        <dbReference type="ChEBI" id="CHEBI:37565"/>
    </ligand>
</feature>
<keyword evidence="2 10" id="KW-0690">Ribosome biogenesis</keyword>
<dbReference type="PROSITE" id="PS51721">
    <property type="entry name" value="G_CP"/>
    <property type="match status" value="1"/>
</dbReference>
<keyword evidence="4 10" id="KW-0699">rRNA-binding</keyword>
<dbReference type="SUPFAM" id="SSF50249">
    <property type="entry name" value="Nucleic acid-binding proteins"/>
    <property type="match status" value="1"/>
</dbReference>
<evidence type="ECO:0000256" key="6">
    <source>
        <dbReference type="ARBA" id="ARBA00022801"/>
    </source>
</evidence>
<evidence type="ECO:0000256" key="7">
    <source>
        <dbReference type="ARBA" id="ARBA00022833"/>
    </source>
</evidence>
<organism evidence="13 14">
    <name type="scientific">Soehngenia longivitae</name>
    <dbReference type="NCBI Taxonomy" id="2562294"/>
    <lineage>
        <taxon>Bacteria</taxon>
        <taxon>Bacillati</taxon>
        <taxon>Bacillota</taxon>
        <taxon>Tissierellia</taxon>
        <taxon>Tissierellales</taxon>
        <taxon>Tissierellaceae</taxon>
        <taxon>Soehngenia</taxon>
    </lineage>
</organism>
<dbReference type="GO" id="GO:0042274">
    <property type="term" value="P:ribosomal small subunit biogenesis"/>
    <property type="evidence" value="ECO:0007669"/>
    <property type="project" value="UniProtKB-UniRule"/>
</dbReference>
<feature type="binding site" evidence="10">
    <location>
        <position position="287"/>
    </location>
    <ligand>
        <name>Zn(2+)</name>
        <dbReference type="ChEBI" id="CHEBI:29105"/>
    </ligand>
</feature>
<dbReference type="Gene3D" id="2.40.50.140">
    <property type="entry name" value="Nucleic acid-binding proteins"/>
    <property type="match status" value="1"/>
</dbReference>
<feature type="domain" description="EngC GTPase" evidence="11">
    <location>
        <begin position="104"/>
        <end position="250"/>
    </location>
</feature>
<evidence type="ECO:0000313" key="14">
    <source>
        <dbReference type="Proteomes" id="UP000298381"/>
    </source>
</evidence>
<dbReference type="EC" id="3.6.1.-" evidence="10"/>
<dbReference type="Gene3D" id="3.40.50.300">
    <property type="entry name" value="P-loop containing nucleotide triphosphate hydrolases"/>
    <property type="match status" value="1"/>
</dbReference>
<dbReference type="Gene3D" id="1.10.40.50">
    <property type="entry name" value="Probable gtpase engc, domain 3"/>
    <property type="match status" value="1"/>
</dbReference>
<dbReference type="GO" id="GO:0003924">
    <property type="term" value="F:GTPase activity"/>
    <property type="evidence" value="ECO:0007669"/>
    <property type="project" value="UniProtKB-UniRule"/>
</dbReference>
<keyword evidence="8 10" id="KW-0694">RNA-binding</keyword>
<evidence type="ECO:0000256" key="4">
    <source>
        <dbReference type="ARBA" id="ARBA00022730"/>
    </source>
</evidence>
<keyword evidence="1 10" id="KW-0963">Cytoplasm</keyword>
<sequence>MNLIEIGYKEFFGTEKIEPLVGRISFANRNNYKVICEESEFSCTLKGSLVYEITNESEYPVVGDWVKIKPIDEDKGLIVKVYPRKNKISRKVSGVKVAEQVLAANLNNIFICTSLNENFSFSRIERYLFAFSYEVNPIIVLTKRDLEVNYMEYLKQVRSRFPNVNSECVSVVDGSISVLEKYFTEGSTSVLVGSSGVGKSSLINSLFQKELLKVGETNKKIHKGRHTTTFRQLIYIGEGKGCIVDTPGMRELSIWNSDSGDTSFSDIEELSNYCKFRDCTHTVEKGCAVIEALQAGKLSKERYNNYLKLVSEEEFINSQKNYFTRKKHNEKIKEKSKKH</sequence>
<dbReference type="Proteomes" id="UP000298381">
    <property type="component" value="Unassembled WGS sequence"/>
</dbReference>
<accession>A0A4Z0D540</accession>
<dbReference type="GO" id="GO:0005737">
    <property type="term" value="C:cytoplasm"/>
    <property type="evidence" value="ECO:0007669"/>
    <property type="project" value="UniProtKB-SubCell"/>
</dbReference>
<keyword evidence="5 10" id="KW-0547">Nucleotide-binding</keyword>
<feature type="binding site" evidence="10">
    <location>
        <position position="281"/>
    </location>
    <ligand>
        <name>Zn(2+)</name>
        <dbReference type="ChEBI" id="CHEBI:29105"/>
    </ligand>
</feature>
<comment type="cofactor">
    <cofactor evidence="10">
        <name>Zn(2+)</name>
        <dbReference type="ChEBI" id="CHEBI:29105"/>
    </cofactor>
    <text evidence="10">Binds 1 zinc ion per subunit.</text>
</comment>
<dbReference type="EMBL" id="SRIB01000012">
    <property type="protein sequence ID" value="TFZ39513.1"/>
    <property type="molecule type" value="Genomic_DNA"/>
</dbReference>
<keyword evidence="3 10" id="KW-0479">Metal-binding</keyword>
<comment type="subunit">
    <text evidence="10">Monomer. Associates with 30S ribosomal subunit, binds 16S rRNA.</text>
</comment>
<dbReference type="PANTHER" id="PTHR32120:SF10">
    <property type="entry name" value="SMALL RIBOSOMAL SUBUNIT BIOGENESIS GTPASE RSGA"/>
    <property type="match status" value="1"/>
</dbReference>